<feature type="coiled-coil region" evidence="1">
    <location>
        <begin position="11"/>
        <end position="38"/>
    </location>
</feature>
<comment type="caution">
    <text evidence="2">The sequence shown here is derived from an EMBL/GenBank/DDBJ whole genome shotgun (WGS) entry which is preliminary data.</text>
</comment>
<gene>
    <name evidence="2" type="ORF">BCF89_10820</name>
</gene>
<protein>
    <submittedName>
        <fullName evidence="2">Uncharacterized protein</fullName>
    </submittedName>
</protein>
<dbReference type="Proteomes" id="UP000249646">
    <property type="component" value="Unassembled WGS sequence"/>
</dbReference>
<keyword evidence="1" id="KW-0175">Coiled coil</keyword>
<organism evidence="2 3">
    <name type="scientific">Metamycoplasma auris</name>
    <dbReference type="NCBI Taxonomy" id="51363"/>
    <lineage>
        <taxon>Bacteria</taxon>
        <taxon>Bacillati</taxon>
        <taxon>Mycoplasmatota</taxon>
        <taxon>Mycoplasmoidales</taxon>
        <taxon>Metamycoplasmataceae</taxon>
        <taxon>Metamycoplasma</taxon>
    </lineage>
</organism>
<sequence>MRKDVRLANKVKAEKRAHKLAKERARDLRRAARKAELETKE</sequence>
<evidence type="ECO:0000313" key="2">
    <source>
        <dbReference type="EMBL" id="PZV99815.1"/>
    </source>
</evidence>
<dbReference type="AlphaFoldDB" id="A0A2W7HX91"/>
<name>A0A2W7HX91_9BACT</name>
<reference evidence="2 3" key="1">
    <citation type="submission" date="2018-06" db="EMBL/GenBank/DDBJ databases">
        <title>Genomic Encyclopedia of Archaeal and Bacterial Type Strains, Phase II (KMG-II): from individual species to whole genera.</title>
        <authorList>
            <person name="Goeker M."/>
        </authorList>
    </citation>
    <scope>NUCLEOTIDE SEQUENCE [LARGE SCALE GENOMIC DNA]</scope>
    <source>
        <strain evidence="2 3">ATCC 51348</strain>
    </source>
</reference>
<dbReference type="RefSeq" id="WP_277870056.1">
    <property type="nucleotide sequence ID" value="NZ_QKUB01000008.1"/>
</dbReference>
<accession>A0A2W7HX91</accession>
<proteinExistence type="predicted"/>
<evidence type="ECO:0000256" key="1">
    <source>
        <dbReference type="SAM" id="Coils"/>
    </source>
</evidence>
<keyword evidence="3" id="KW-1185">Reference proteome</keyword>
<dbReference type="EMBL" id="QKUB01000008">
    <property type="protein sequence ID" value="PZV99815.1"/>
    <property type="molecule type" value="Genomic_DNA"/>
</dbReference>
<evidence type="ECO:0000313" key="3">
    <source>
        <dbReference type="Proteomes" id="UP000249646"/>
    </source>
</evidence>